<dbReference type="PANTHER" id="PTHR14969">
    <property type="entry name" value="SPHINGOSINE-1-PHOSPHATE PHOSPHOHYDROLASE"/>
    <property type="match status" value="1"/>
</dbReference>
<sequence length="189" mass="21676">MPDFLLNFDRHLFYFINHDLSNAFFDWLMPLMRNPKFWIPLYLFIIVFGIRKYKKQGAILLVFLSLAVGFADYTSASIIKPYAHRLRPCRDPATMQTDINRVGCGTGYSFPSTHATDHFAIAVFLSWIFYRRWKWVLPATMLWAAIICFAQVYVGVHYPLDVTGGAIYGSLVGILFAVGFIKVTPGFRA</sequence>
<dbReference type="Gene3D" id="1.20.144.10">
    <property type="entry name" value="Phosphatidic acid phosphatase type 2/haloperoxidase"/>
    <property type="match status" value="1"/>
</dbReference>
<evidence type="ECO:0000259" key="2">
    <source>
        <dbReference type="SMART" id="SM00014"/>
    </source>
</evidence>
<proteinExistence type="predicted"/>
<feature type="domain" description="Phosphatidic acid phosphatase type 2/haloperoxidase" evidence="2">
    <location>
        <begin position="58"/>
        <end position="177"/>
    </location>
</feature>
<evidence type="ECO:0000256" key="1">
    <source>
        <dbReference type="SAM" id="Phobius"/>
    </source>
</evidence>
<feature type="transmembrane region" description="Helical" evidence="1">
    <location>
        <begin position="59"/>
        <end position="79"/>
    </location>
</feature>
<dbReference type="RefSeq" id="WP_129876603.1">
    <property type="nucleotide sequence ID" value="NZ_SEWG01000004.1"/>
</dbReference>
<keyword evidence="1" id="KW-0472">Membrane</keyword>
<dbReference type="AlphaFoldDB" id="A0A4Q5LJV3"/>
<dbReference type="InterPro" id="IPR036938">
    <property type="entry name" value="PAP2/HPO_sf"/>
</dbReference>
<feature type="transmembrane region" description="Helical" evidence="1">
    <location>
        <begin position="166"/>
        <end position="184"/>
    </location>
</feature>
<accession>A0A4Q5LJV3</accession>
<dbReference type="SUPFAM" id="SSF48317">
    <property type="entry name" value="Acid phosphatase/Vanadium-dependent haloperoxidase"/>
    <property type="match status" value="1"/>
</dbReference>
<evidence type="ECO:0000313" key="4">
    <source>
        <dbReference type="Proteomes" id="UP000293331"/>
    </source>
</evidence>
<comment type="caution">
    <text evidence="3">The sequence shown here is derived from an EMBL/GenBank/DDBJ whole genome shotgun (WGS) entry which is preliminary data.</text>
</comment>
<feature type="transmembrane region" description="Helical" evidence="1">
    <location>
        <begin position="37"/>
        <end position="53"/>
    </location>
</feature>
<keyword evidence="4" id="KW-1185">Reference proteome</keyword>
<gene>
    <name evidence="3" type="ORF">EWM62_10375</name>
</gene>
<organism evidence="3 4">
    <name type="scientific">Mucilaginibacter terrigena</name>
    <dbReference type="NCBI Taxonomy" id="2492395"/>
    <lineage>
        <taxon>Bacteria</taxon>
        <taxon>Pseudomonadati</taxon>
        <taxon>Bacteroidota</taxon>
        <taxon>Sphingobacteriia</taxon>
        <taxon>Sphingobacteriales</taxon>
        <taxon>Sphingobacteriaceae</taxon>
        <taxon>Mucilaginibacter</taxon>
    </lineage>
</organism>
<dbReference type="Proteomes" id="UP000293331">
    <property type="component" value="Unassembled WGS sequence"/>
</dbReference>
<dbReference type="OrthoDB" id="9789113at2"/>
<keyword evidence="1" id="KW-1133">Transmembrane helix</keyword>
<protein>
    <submittedName>
        <fullName evidence="3">Phosphatase PAP2 family protein</fullName>
    </submittedName>
</protein>
<dbReference type="EMBL" id="SEWG01000004">
    <property type="protein sequence ID" value="RYU89944.1"/>
    <property type="molecule type" value="Genomic_DNA"/>
</dbReference>
<dbReference type="PANTHER" id="PTHR14969:SF13">
    <property type="entry name" value="AT30094P"/>
    <property type="match status" value="1"/>
</dbReference>
<reference evidence="3 4" key="1">
    <citation type="submission" date="2019-02" db="EMBL/GenBank/DDBJ databases">
        <title>Bacterial novel species Mucilaginibacter sp. 17JY9-4 isolated from soil.</title>
        <authorList>
            <person name="Jung H.-Y."/>
        </authorList>
    </citation>
    <scope>NUCLEOTIDE SEQUENCE [LARGE SCALE GENOMIC DNA]</scope>
    <source>
        <strain evidence="3 4">17JY9-4</strain>
    </source>
</reference>
<dbReference type="SMART" id="SM00014">
    <property type="entry name" value="acidPPc"/>
    <property type="match status" value="1"/>
</dbReference>
<dbReference type="Pfam" id="PF01569">
    <property type="entry name" value="PAP2"/>
    <property type="match status" value="1"/>
</dbReference>
<evidence type="ECO:0000313" key="3">
    <source>
        <dbReference type="EMBL" id="RYU89944.1"/>
    </source>
</evidence>
<name>A0A4Q5LJV3_9SPHI</name>
<dbReference type="InterPro" id="IPR000326">
    <property type="entry name" value="PAP2/HPO"/>
</dbReference>
<keyword evidence="1" id="KW-0812">Transmembrane</keyword>
<feature type="transmembrane region" description="Helical" evidence="1">
    <location>
        <begin position="135"/>
        <end position="154"/>
    </location>
</feature>